<name>W4F3B4_9BACL</name>
<dbReference type="PATRIC" id="fig|1227360.4.peg.787"/>
<evidence type="ECO:0000313" key="3">
    <source>
        <dbReference type="Proteomes" id="UP000019062"/>
    </source>
</evidence>
<dbReference type="InterPro" id="IPR025324">
    <property type="entry name" value="DUF4230"/>
</dbReference>
<organism evidence="2 3">
    <name type="scientific">Viridibacillus arenosi FSL R5-213</name>
    <dbReference type="NCBI Taxonomy" id="1227360"/>
    <lineage>
        <taxon>Bacteria</taxon>
        <taxon>Bacillati</taxon>
        <taxon>Bacillota</taxon>
        <taxon>Bacilli</taxon>
        <taxon>Bacillales</taxon>
        <taxon>Caryophanaceae</taxon>
        <taxon>Viridibacillus</taxon>
    </lineage>
</organism>
<keyword evidence="1" id="KW-0472">Membrane</keyword>
<proteinExistence type="predicted"/>
<accession>W4F3B4</accession>
<keyword evidence="1" id="KW-1133">Transmembrane helix</keyword>
<dbReference type="AlphaFoldDB" id="W4F3B4"/>
<gene>
    <name evidence="2" type="ORF">C176_03913</name>
</gene>
<keyword evidence="3" id="KW-1185">Reference proteome</keyword>
<dbReference type="Proteomes" id="UP000019062">
    <property type="component" value="Unassembled WGS sequence"/>
</dbReference>
<protein>
    <submittedName>
        <fullName evidence="2">PF14014 family protein</fullName>
    </submittedName>
</protein>
<keyword evidence="1" id="KW-0812">Transmembrane</keyword>
<comment type="caution">
    <text evidence="2">The sequence shown here is derived from an EMBL/GenBank/DDBJ whole genome shotgun (WGS) entry which is preliminary data.</text>
</comment>
<dbReference type="Pfam" id="PF14014">
    <property type="entry name" value="DUF4230"/>
    <property type="match status" value="1"/>
</dbReference>
<evidence type="ECO:0000256" key="1">
    <source>
        <dbReference type="SAM" id="Phobius"/>
    </source>
</evidence>
<dbReference type="RefSeq" id="WP_038180181.1">
    <property type="nucleotide sequence ID" value="NZ_ASQA01000009.1"/>
</dbReference>
<dbReference type="EMBL" id="ASQA01000009">
    <property type="protein sequence ID" value="ETT87265.1"/>
    <property type="molecule type" value="Genomic_DNA"/>
</dbReference>
<evidence type="ECO:0000313" key="2">
    <source>
        <dbReference type="EMBL" id="ETT87265.1"/>
    </source>
</evidence>
<dbReference type="eggNOG" id="ENOG502ZAJF">
    <property type="taxonomic scope" value="Bacteria"/>
</dbReference>
<reference evidence="2 3" key="1">
    <citation type="journal article" date="2014" name="BMC Genomics">
        <title>Genomic comparison of sporeforming bacilli isolated from milk.</title>
        <authorList>
            <person name="Moreno Switt A.I."/>
            <person name="Andrus A.D."/>
            <person name="Ranieri M.L."/>
            <person name="Orsi R.H."/>
            <person name="Ivy R."/>
            <person name="den Bakker H.C."/>
            <person name="Martin N.H."/>
            <person name="Wiedmann M."/>
            <person name="Boor K.J."/>
        </authorList>
    </citation>
    <scope>NUCLEOTIDE SEQUENCE [LARGE SCALE GENOMIC DNA]</scope>
    <source>
        <strain evidence="2 3">FSL R5-213</strain>
    </source>
</reference>
<feature type="transmembrane region" description="Helical" evidence="1">
    <location>
        <begin position="56"/>
        <end position="79"/>
    </location>
</feature>
<sequence>MTSNKKIRELEKMLKELKSEEQSATILDSSESLYYRKDRKKGFIRKFFIPKFFMQWYVWATIIVLALLIIIPIATMNIIKGSTFTENKGSIMERIQNLNELTTAEAYTKIMIERSDNKLFGKEIGLNLPGTKRELLVVIPGGVKAGVDFSKITEKDIELNEEKKIATITLPSAKILGEPQIDFDHVQVFSSEGLFREKADISEAYELAKEAKKLMIEEATTQGVIDTAKSNAQSSVADMFALVGYDVTVEFKE</sequence>